<dbReference type="OMA" id="IDWLLYK"/>
<dbReference type="Proteomes" id="UP000683925">
    <property type="component" value="Unassembled WGS sequence"/>
</dbReference>
<evidence type="ECO:0000313" key="2">
    <source>
        <dbReference type="EMBL" id="CAD8164786.1"/>
    </source>
</evidence>
<dbReference type="OrthoDB" id="309413at2759"/>
<evidence type="ECO:0008006" key="4">
    <source>
        <dbReference type="Google" id="ProtNLM"/>
    </source>
</evidence>
<keyword evidence="1" id="KW-1133">Transmembrane helix</keyword>
<dbReference type="EMBL" id="CAJJDP010000045">
    <property type="protein sequence ID" value="CAD8164786.1"/>
    <property type="molecule type" value="Genomic_DNA"/>
</dbReference>
<keyword evidence="3" id="KW-1185">Reference proteome</keyword>
<comment type="caution">
    <text evidence="2">The sequence shown here is derived from an EMBL/GenBank/DDBJ whole genome shotgun (WGS) entry which is preliminary data.</text>
</comment>
<protein>
    <recommendedName>
        <fullName evidence="4">Transmembrane protein</fullName>
    </recommendedName>
</protein>
<organism evidence="2 3">
    <name type="scientific">Paramecium octaurelia</name>
    <dbReference type="NCBI Taxonomy" id="43137"/>
    <lineage>
        <taxon>Eukaryota</taxon>
        <taxon>Sar</taxon>
        <taxon>Alveolata</taxon>
        <taxon>Ciliophora</taxon>
        <taxon>Intramacronucleata</taxon>
        <taxon>Oligohymenophorea</taxon>
        <taxon>Peniculida</taxon>
        <taxon>Parameciidae</taxon>
        <taxon>Paramecium</taxon>
    </lineage>
</organism>
<feature type="transmembrane region" description="Helical" evidence="1">
    <location>
        <begin position="6"/>
        <end position="22"/>
    </location>
</feature>
<reference evidence="2" key="1">
    <citation type="submission" date="2021-01" db="EMBL/GenBank/DDBJ databases">
        <authorList>
            <consortium name="Genoscope - CEA"/>
            <person name="William W."/>
        </authorList>
    </citation>
    <scope>NUCLEOTIDE SEQUENCE</scope>
</reference>
<evidence type="ECO:0000313" key="3">
    <source>
        <dbReference type="Proteomes" id="UP000683925"/>
    </source>
</evidence>
<proteinExistence type="predicted"/>
<sequence>MEPTIILIGIAIFTIFTTYTITKDSQKNQRYIVDKEYFINKDIFLKKIGFHISNHLSQLGKQDININYQLIDQQFLKANLTHINLKDFQYYVNQTDIEFEHQNNTILIMVPIQQFDLIVHFELWNIFTNSSQQINFRFRVKDLQIGLRYKINGLKIEFVDKWFPKFKFGQFEFVDDDDEENAKYSKTKQIIDWLLYKFHKNIEKSVVLNLMKSFQLSQLNVNSWDFNSNKNVKNLRVLNNEYLSITVNQYNDEILMIEDLFEEKQN</sequence>
<dbReference type="AlphaFoldDB" id="A0A8S1UQL6"/>
<name>A0A8S1UQL6_PAROT</name>
<gene>
    <name evidence="2" type="ORF">POCTA_138.1.T0450230</name>
</gene>
<keyword evidence="1" id="KW-0472">Membrane</keyword>
<accession>A0A8S1UQL6</accession>
<keyword evidence="1" id="KW-0812">Transmembrane</keyword>
<evidence type="ECO:0000256" key="1">
    <source>
        <dbReference type="SAM" id="Phobius"/>
    </source>
</evidence>